<accession>A0ACC3ZC99</accession>
<keyword evidence="2" id="KW-1185">Reference proteome</keyword>
<organism evidence="1 2">
    <name type="scientific">Colletotrichum truncatum</name>
    <name type="common">Anthracnose fungus</name>
    <name type="synonym">Colletotrichum capsici</name>
    <dbReference type="NCBI Taxonomy" id="5467"/>
    <lineage>
        <taxon>Eukaryota</taxon>
        <taxon>Fungi</taxon>
        <taxon>Dikarya</taxon>
        <taxon>Ascomycota</taxon>
        <taxon>Pezizomycotina</taxon>
        <taxon>Sordariomycetes</taxon>
        <taxon>Hypocreomycetidae</taxon>
        <taxon>Glomerellales</taxon>
        <taxon>Glomerellaceae</taxon>
        <taxon>Colletotrichum</taxon>
        <taxon>Colletotrichum truncatum species complex</taxon>
    </lineage>
</organism>
<dbReference type="Proteomes" id="UP000805649">
    <property type="component" value="Unassembled WGS sequence"/>
</dbReference>
<comment type="caution">
    <text evidence="1">The sequence shown here is derived from an EMBL/GenBank/DDBJ whole genome shotgun (WGS) entry which is preliminary data.</text>
</comment>
<sequence length="200" mass="20923">MKNFSINLLSAAILACLPFTAHATVAEDVAPALGVSPEEVSKLIASPDTSDINVIDWTHPLGVNFADGLTWDKETKKTYLQDIKHILEGNLDHQVSKRQSNAARESVKATSRRALTERDNRHRRLIDLSCAKRSKTACLVCKGLCGVAYASADGICSTTALGAAAGTGGAFSVPASIALASCLGLATSAYGACVTTCVKS</sequence>
<name>A0ACC3ZC99_COLTU</name>
<reference evidence="1 2" key="1">
    <citation type="journal article" date="2020" name="Phytopathology">
        <title>Genome Sequence Resources of Colletotrichum truncatum, C. plurivorum, C. musicola, and C. sojae: Four Species Pathogenic to Soybean (Glycine max).</title>
        <authorList>
            <person name="Rogerio F."/>
            <person name="Boufleur T.R."/>
            <person name="Ciampi-Guillardi M."/>
            <person name="Sukno S.A."/>
            <person name="Thon M.R."/>
            <person name="Massola Junior N.S."/>
            <person name="Baroncelli R."/>
        </authorList>
    </citation>
    <scope>NUCLEOTIDE SEQUENCE [LARGE SCALE GENOMIC DNA]</scope>
    <source>
        <strain evidence="1 2">CMES1059</strain>
    </source>
</reference>
<evidence type="ECO:0000313" key="1">
    <source>
        <dbReference type="EMBL" id="KAL0941689.1"/>
    </source>
</evidence>
<proteinExistence type="predicted"/>
<evidence type="ECO:0000313" key="2">
    <source>
        <dbReference type="Proteomes" id="UP000805649"/>
    </source>
</evidence>
<dbReference type="EMBL" id="VUJX02000002">
    <property type="protein sequence ID" value="KAL0941689.1"/>
    <property type="molecule type" value="Genomic_DNA"/>
</dbReference>
<protein>
    <submittedName>
        <fullName evidence="1">Uncharacterized protein</fullName>
    </submittedName>
</protein>
<gene>
    <name evidence="1" type="ORF">CTRU02_204452</name>
</gene>